<proteinExistence type="evidence at transcript level"/>
<protein>
    <submittedName>
        <fullName evidence="1">Uncharacterized protein</fullName>
    </submittedName>
</protein>
<name>I3S511_LOTJA</name>
<dbReference type="EMBL" id="BT135558">
    <property type="protein sequence ID" value="AFK35353.1"/>
    <property type="molecule type" value="mRNA"/>
</dbReference>
<reference evidence="1" key="1">
    <citation type="submission" date="2012-05" db="EMBL/GenBank/DDBJ databases">
        <authorList>
            <person name="Krishnakumar V."/>
            <person name="Cheung F."/>
            <person name="Xiao Y."/>
            <person name="Chan A."/>
            <person name="Moskal W.A."/>
            <person name="Town C.D."/>
        </authorList>
    </citation>
    <scope>NUCLEOTIDE SEQUENCE</scope>
</reference>
<evidence type="ECO:0000313" key="1">
    <source>
        <dbReference type="EMBL" id="AFK35353.1"/>
    </source>
</evidence>
<organism evidence="1">
    <name type="scientific">Lotus japonicus</name>
    <name type="common">Lotus corniculatus var. japonicus</name>
    <dbReference type="NCBI Taxonomy" id="34305"/>
    <lineage>
        <taxon>Eukaryota</taxon>
        <taxon>Viridiplantae</taxon>
        <taxon>Streptophyta</taxon>
        <taxon>Embryophyta</taxon>
        <taxon>Tracheophyta</taxon>
        <taxon>Spermatophyta</taxon>
        <taxon>Magnoliopsida</taxon>
        <taxon>eudicotyledons</taxon>
        <taxon>Gunneridae</taxon>
        <taxon>Pentapetalae</taxon>
        <taxon>rosids</taxon>
        <taxon>fabids</taxon>
        <taxon>Fabales</taxon>
        <taxon>Fabaceae</taxon>
        <taxon>Papilionoideae</taxon>
        <taxon>50 kb inversion clade</taxon>
        <taxon>NPAAA clade</taxon>
        <taxon>Hologalegina</taxon>
        <taxon>robinioid clade</taxon>
        <taxon>Loteae</taxon>
        <taxon>Lotus</taxon>
    </lineage>
</organism>
<dbReference type="AlphaFoldDB" id="I3S511"/>
<accession>I3S511</accession>
<sequence length="59" mass="6625">MFLIPQFQIQLIPLTLQFQRQHPLERKSSSELILILPPYPSGTANEGTQGVTTSAQFVL</sequence>